<reference evidence="2 3" key="1">
    <citation type="submission" date="2023-12" db="EMBL/GenBank/DDBJ databases">
        <title>Stenotrophomonas guangdongensis sp. nov., isolated from wilted pepper plants (Capsicum annuum).</title>
        <authorList>
            <person name="Qiu M."/>
            <person name="Li Y."/>
            <person name="Liu Q."/>
            <person name="Zhang X."/>
            <person name="Huang Y."/>
            <person name="Guo R."/>
            <person name="Hu M."/>
            <person name="Zhou J."/>
            <person name="Zhou X."/>
        </authorList>
    </citation>
    <scope>NUCLEOTIDE SEQUENCE [LARGE SCALE GENOMIC DNA]</scope>
    <source>
        <strain evidence="2 3">MH1</strain>
    </source>
</reference>
<keyword evidence="1" id="KW-1133">Transmembrane helix</keyword>
<sequence>MRIRYVQFSKLRNLFEPRKPRNPLVRIALGLLGLAILAVLVVAGVFVGAAMILGGIAWKLLAARKRRNAGKADPSVVDAEYRVVRKAALPHSTGA</sequence>
<keyword evidence="1" id="KW-0812">Transmembrane</keyword>
<keyword evidence="3" id="KW-1185">Reference proteome</keyword>
<evidence type="ECO:0000313" key="3">
    <source>
        <dbReference type="Proteomes" id="UP001301653"/>
    </source>
</evidence>
<evidence type="ECO:0008006" key="4">
    <source>
        <dbReference type="Google" id="ProtNLM"/>
    </source>
</evidence>
<feature type="transmembrane region" description="Helical" evidence="1">
    <location>
        <begin position="27"/>
        <end position="58"/>
    </location>
</feature>
<gene>
    <name evidence="2" type="ORF">VA603_13900</name>
</gene>
<dbReference type="EMBL" id="JAYFUH010000249">
    <property type="protein sequence ID" value="MEA5668637.1"/>
    <property type="molecule type" value="Genomic_DNA"/>
</dbReference>
<name>A0ABU5V618_9GAMM</name>
<protein>
    <recommendedName>
        <fullName evidence="4">Transmembrane protein</fullName>
    </recommendedName>
</protein>
<evidence type="ECO:0000313" key="2">
    <source>
        <dbReference type="EMBL" id="MEA5668637.1"/>
    </source>
</evidence>
<dbReference type="Proteomes" id="UP001301653">
    <property type="component" value="Unassembled WGS sequence"/>
</dbReference>
<organism evidence="2 3">
    <name type="scientific">Stenotrophomonas capsici</name>
    <dbReference type="NCBI Taxonomy" id="3110230"/>
    <lineage>
        <taxon>Bacteria</taxon>
        <taxon>Pseudomonadati</taxon>
        <taxon>Pseudomonadota</taxon>
        <taxon>Gammaproteobacteria</taxon>
        <taxon>Lysobacterales</taxon>
        <taxon>Lysobacteraceae</taxon>
        <taxon>Stenotrophomonas</taxon>
    </lineage>
</organism>
<keyword evidence="1" id="KW-0472">Membrane</keyword>
<proteinExistence type="predicted"/>
<comment type="caution">
    <text evidence="2">The sequence shown here is derived from an EMBL/GenBank/DDBJ whole genome shotgun (WGS) entry which is preliminary data.</text>
</comment>
<evidence type="ECO:0000256" key="1">
    <source>
        <dbReference type="SAM" id="Phobius"/>
    </source>
</evidence>
<dbReference type="RefSeq" id="WP_132865402.1">
    <property type="nucleotide sequence ID" value="NZ_JAYFUH010000249.1"/>
</dbReference>
<accession>A0ABU5V618</accession>